<evidence type="ECO:0000256" key="1">
    <source>
        <dbReference type="ARBA" id="ARBA00022737"/>
    </source>
</evidence>
<proteinExistence type="predicted"/>
<name>A0A2R5G2T2_9STRA</name>
<organism evidence="3 4">
    <name type="scientific">Hondaea fermentalgiana</name>
    <dbReference type="NCBI Taxonomy" id="2315210"/>
    <lineage>
        <taxon>Eukaryota</taxon>
        <taxon>Sar</taxon>
        <taxon>Stramenopiles</taxon>
        <taxon>Bigyra</taxon>
        <taxon>Labyrinthulomycetes</taxon>
        <taxon>Thraustochytrida</taxon>
        <taxon>Thraustochytriidae</taxon>
        <taxon>Hondaea</taxon>
    </lineage>
</organism>
<gene>
    <name evidence="3" type="ORF">FCC1311_015552</name>
</gene>
<dbReference type="InParanoid" id="A0A2R5G2T2"/>
<dbReference type="SMART" id="SM00698">
    <property type="entry name" value="MORN"/>
    <property type="match status" value="2"/>
</dbReference>
<dbReference type="GO" id="GO:0016301">
    <property type="term" value="F:kinase activity"/>
    <property type="evidence" value="ECO:0007669"/>
    <property type="project" value="UniProtKB-KW"/>
</dbReference>
<evidence type="ECO:0000313" key="4">
    <source>
        <dbReference type="Proteomes" id="UP000241890"/>
    </source>
</evidence>
<keyword evidence="3" id="KW-0418">Kinase</keyword>
<dbReference type="OrthoDB" id="437960at2759"/>
<dbReference type="Proteomes" id="UP000241890">
    <property type="component" value="Unassembled WGS sequence"/>
</dbReference>
<keyword evidence="1" id="KW-0677">Repeat</keyword>
<keyword evidence="3" id="KW-0808">Transferase</keyword>
<protein>
    <submittedName>
        <fullName evidence="3">Phosphatidylinositol 4-phosphate 5-kinase 5</fullName>
    </submittedName>
</protein>
<feature type="region of interest" description="Disordered" evidence="2">
    <location>
        <begin position="150"/>
        <end position="172"/>
    </location>
</feature>
<dbReference type="PANTHER" id="PTHR23084">
    <property type="entry name" value="PHOSPHATIDYLINOSITOL-4-PHOSPHATE 5-KINASE RELATED"/>
    <property type="match status" value="1"/>
</dbReference>
<dbReference type="SUPFAM" id="SSF82185">
    <property type="entry name" value="Histone H3 K4-specific methyltransferase SET7/9 N-terminal domain"/>
    <property type="match status" value="1"/>
</dbReference>
<dbReference type="Pfam" id="PF02493">
    <property type="entry name" value="MORN"/>
    <property type="match status" value="1"/>
</dbReference>
<dbReference type="Gene3D" id="2.20.110.10">
    <property type="entry name" value="Histone H3 K4-specific methyltransferase SET7/9 N-terminal domain"/>
    <property type="match status" value="1"/>
</dbReference>
<comment type="caution">
    <text evidence="3">The sequence shown here is derived from an EMBL/GenBank/DDBJ whole genome shotgun (WGS) entry which is preliminary data.</text>
</comment>
<dbReference type="PANTHER" id="PTHR23084:SF263">
    <property type="entry name" value="MORN REPEAT-CONTAINING PROTEIN 1"/>
    <property type="match status" value="1"/>
</dbReference>
<keyword evidence="4" id="KW-1185">Reference proteome</keyword>
<evidence type="ECO:0000256" key="2">
    <source>
        <dbReference type="SAM" id="MobiDB-lite"/>
    </source>
</evidence>
<dbReference type="EMBL" id="BEYU01000012">
    <property type="protein sequence ID" value="GBG25337.1"/>
    <property type="molecule type" value="Genomic_DNA"/>
</dbReference>
<accession>A0A2R5G2T2</accession>
<sequence length="286" mass="32704">MAGTAAGPSAMLQRLQTLTQLAEAQQAELELQTKVLPDGAKYVGDFREGPGRVPHGQGELWRPGGVLQYDGEWHDGLMHGKGTYHFEDGSQWHGQFCRNELHGFGEWRPPSQDDNELFGSTAIMSPIEEPESQQTRMDARRKLREIAKRRRAAANGDKVKNKLATTSQTDQTLVLKAPMSTRSKNEPPPSRYSGPTEPCEVFFRHGQRICSLQDLENARIEVRIAKQIYHGTIVDMRRRRGPKSRPQHRVRLDHQPEKCMWIDLALYHFRVHRAQGKHFHLFDAQE</sequence>
<feature type="compositionally biased region" description="Polar residues" evidence="2">
    <location>
        <begin position="163"/>
        <end position="172"/>
    </location>
</feature>
<evidence type="ECO:0000313" key="3">
    <source>
        <dbReference type="EMBL" id="GBG25337.1"/>
    </source>
</evidence>
<dbReference type="AlphaFoldDB" id="A0A2R5G2T2"/>
<dbReference type="InterPro" id="IPR003409">
    <property type="entry name" value="MORN"/>
</dbReference>
<reference evidence="3 4" key="1">
    <citation type="submission" date="2017-12" db="EMBL/GenBank/DDBJ databases">
        <title>Sequencing, de novo assembly and annotation of complete genome of a new Thraustochytrid species, strain FCC1311.</title>
        <authorList>
            <person name="Sedici K."/>
            <person name="Godart F."/>
            <person name="Aiese Cigliano R."/>
            <person name="Sanseverino W."/>
            <person name="Barakat M."/>
            <person name="Ortet P."/>
            <person name="Marechal E."/>
            <person name="Cagnac O."/>
            <person name="Amato A."/>
        </authorList>
    </citation>
    <scope>NUCLEOTIDE SEQUENCE [LARGE SCALE GENOMIC DNA]</scope>
</reference>